<keyword evidence="7" id="KW-0539">Nucleus</keyword>
<evidence type="ECO:0000256" key="8">
    <source>
        <dbReference type="PROSITE-ProRule" id="PRU00042"/>
    </source>
</evidence>
<accession>A0A9J7MHD8</accession>
<dbReference type="Pfam" id="PF00096">
    <property type="entry name" value="zf-C2H2"/>
    <property type="match status" value="2"/>
</dbReference>
<dbReference type="FunFam" id="3.30.160.60:FF:001309">
    <property type="entry name" value="Uncharacterized protein"/>
    <property type="match status" value="1"/>
</dbReference>
<sequence>MSIQHQEFICGLSQEVTIAVLPRLNMKELMFELNRRIQNLDKENSIKDRLVSILRDVMLEEYCQWKRRSQLSSPDETTIFGQNQDTVAIQEKFVLTSYAGTMVSETSSYDTSQQRFGLDIVIKKERDTSSEVLMHTEPKDLDSDSDLIIQPNHELCNTPSSGSQMLPSFKTSLTQMNVTADSLIKEEDIDMLTSTEDAACRARHDELDIDTSTFSMQVLNTINSMNISYSETPVESDTPGEEAPLASCHLPPDNGDVPLENECYVLEDYQIKQTSQPSNPDQTEHYTDDRETGFINSGLEQSREESNDESSEEKSFAHSVPKHRQRQKEEMPFMCGECGYRASSKHQLVRHMRKHTGEKPFKCNHCNFKASVKHNLVQHMKRHKDAEPYRCKICVYKTYRKSDVEKHKMYHSGVKSYKCEECEYRTTRIYHLTRHRRRHTGERYSCQECDYKSIDKSNFVRHMRKKHQ</sequence>
<evidence type="ECO:0000256" key="9">
    <source>
        <dbReference type="SAM" id="MobiDB-lite"/>
    </source>
</evidence>
<evidence type="ECO:0000256" key="2">
    <source>
        <dbReference type="ARBA" id="ARBA00022723"/>
    </source>
</evidence>
<dbReference type="RefSeq" id="XP_035699459.1">
    <property type="nucleotide sequence ID" value="XM_035843566.1"/>
</dbReference>
<evidence type="ECO:0000256" key="1">
    <source>
        <dbReference type="ARBA" id="ARBA00004123"/>
    </source>
</evidence>
<dbReference type="KEGG" id="bfo:118432058"/>
<dbReference type="AlphaFoldDB" id="A0A9J7MHD8"/>
<dbReference type="Proteomes" id="UP000001554">
    <property type="component" value="Chromosome 15"/>
</dbReference>
<evidence type="ECO:0000256" key="7">
    <source>
        <dbReference type="ARBA" id="ARBA00023242"/>
    </source>
</evidence>
<evidence type="ECO:0000256" key="6">
    <source>
        <dbReference type="ARBA" id="ARBA00023125"/>
    </source>
</evidence>
<feature type="compositionally biased region" description="Basic and acidic residues" evidence="9">
    <location>
        <begin position="282"/>
        <end position="292"/>
    </location>
</feature>
<keyword evidence="11" id="KW-1185">Reference proteome</keyword>
<dbReference type="PROSITE" id="PS50157">
    <property type="entry name" value="ZINC_FINGER_C2H2_2"/>
    <property type="match status" value="5"/>
</dbReference>
<keyword evidence="3" id="KW-0677">Repeat</keyword>
<dbReference type="InterPro" id="IPR013087">
    <property type="entry name" value="Znf_C2H2_type"/>
</dbReference>
<dbReference type="SMART" id="SM00355">
    <property type="entry name" value="ZnF_C2H2"/>
    <property type="match status" value="5"/>
</dbReference>
<feature type="domain" description="C2H2-type" evidence="10">
    <location>
        <begin position="361"/>
        <end position="388"/>
    </location>
</feature>
<evidence type="ECO:0000259" key="10">
    <source>
        <dbReference type="PROSITE" id="PS50157"/>
    </source>
</evidence>
<keyword evidence="5" id="KW-0862">Zinc</keyword>
<feature type="domain" description="C2H2-type" evidence="10">
    <location>
        <begin position="417"/>
        <end position="444"/>
    </location>
</feature>
<dbReference type="OrthoDB" id="6077919at2759"/>
<protein>
    <submittedName>
        <fullName evidence="12 13">Zinc finger protein 184-like</fullName>
    </submittedName>
</protein>
<dbReference type="GeneID" id="118432058"/>
<keyword evidence="4 8" id="KW-0863">Zinc-finger</keyword>
<dbReference type="PANTHER" id="PTHR24392:SF31">
    <property type="entry name" value="C2H2-TYPE DOMAIN-CONTAINING PROTEIN"/>
    <property type="match status" value="1"/>
</dbReference>
<dbReference type="SUPFAM" id="SSF57667">
    <property type="entry name" value="beta-beta-alpha zinc fingers"/>
    <property type="match status" value="3"/>
</dbReference>
<dbReference type="Pfam" id="PF13909">
    <property type="entry name" value="zf-H2C2_5"/>
    <property type="match status" value="1"/>
</dbReference>
<evidence type="ECO:0000256" key="5">
    <source>
        <dbReference type="ARBA" id="ARBA00022833"/>
    </source>
</evidence>
<proteinExistence type="predicted"/>
<dbReference type="RefSeq" id="XP_035699460.1">
    <property type="nucleotide sequence ID" value="XM_035843567.1"/>
</dbReference>
<dbReference type="PANTHER" id="PTHR24392">
    <property type="entry name" value="ZINC FINGER PROTEIN"/>
    <property type="match status" value="1"/>
</dbReference>
<evidence type="ECO:0000256" key="3">
    <source>
        <dbReference type="ARBA" id="ARBA00022737"/>
    </source>
</evidence>
<feature type="region of interest" description="Disordered" evidence="9">
    <location>
        <begin position="299"/>
        <end position="325"/>
    </location>
</feature>
<dbReference type="GO" id="GO:0005634">
    <property type="term" value="C:nucleus"/>
    <property type="evidence" value="ECO:0007669"/>
    <property type="project" value="UniProtKB-SubCell"/>
</dbReference>
<feature type="domain" description="C2H2-type" evidence="10">
    <location>
        <begin position="333"/>
        <end position="360"/>
    </location>
</feature>
<dbReference type="GO" id="GO:0000981">
    <property type="term" value="F:DNA-binding transcription factor activity, RNA polymerase II-specific"/>
    <property type="evidence" value="ECO:0000318"/>
    <property type="project" value="GO_Central"/>
</dbReference>
<evidence type="ECO:0000313" key="12">
    <source>
        <dbReference type="RefSeq" id="XP_035699459.1"/>
    </source>
</evidence>
<reference evidence="12 13" key="2">
    <citation type="submission" date="2025-04" db="UniProtKB">
        <authorList>
            <consortium name="RefSeq"/>
        </authorList>
    </citation>
    <scope>IDENTIFICATION</scope>
    <source>
        <strain evidence="12 13">S238N-H82</strain>
        <tissue evidence="12 13">Testes</tissue>
    </source>
</reference>
<dbReference type="GO" id="GO:0003677">
    <property type="term" value="F:DNA binding"/>
    <property type="evidence" value="ECO:0007669"/>
    <property type="project" value="UniProtKB-KW"/>
</dbReference>
<feature type="region of interest" description="Disordered" evidence="9">
    <location>
        <begin position="273"/>
        <end position="292"/>
    </location>
</feature>
<evidence type="ECO:0000313" key="11">
    <source>
        <dbReference type="Proteomes" id="UP000001554"/>
    </source>
</evidence>
<dbReference type="OMA" id="FISDLAW"/>
<name>A0A9J7MHD8_BRAFL</name>
<evidence type="ECO:0000313" key="13">
    <source>
        <dbReference type="RefSeq" id="XP_035699460.1"/>
    </source>
</evidence>
<keyword evidence="2" id="KW-0479">Metal-binding</keyword>
<feature type="domain" description="C2H2-type" evidence="10">
    <location>
        <begin position="444"/>
        <end position="468"/>
    </location>
</feature>
<dbReference type="GO" id="GO:0006357">
    <property type="term" value="P:regulation of transcription by RNA polymerase II"/>
    <property type="evidence" value="ECO:0000318"/>
    <property type="project" value="GO_Central"/>
</dbReference>
<dbReference type="FunFam" id="3.30.160.60:FF:000882">
    <property type="entry name" value="Predicted gene, 21060"/>
    <property type="match status" value="1"/>
</dbReference>
<dbReference type="FunFam" id="3.30.160.60:FF:002086">
    <property type="entry name" value="Uncharacterized protein"/>
    <property type="match status" value="1"/>
</dbReference>
<dbReference type="Gene3D" id="3.30.160.60">
    <property type="entry name" value="Classic Zinc Finger"/>
    <property type="match status" value="4"/>
</dbReference>
<evidence type="ECO:0000256" key="4">
    <source>
        <dbReference type="ARBA" id="ARBA00022771"/>
    </source>
</evidence>
<organism evidence="11 13">
    <name type="scientific">Branchiostoma floridae</name>
    <name type="common">Florida lancelet</name>
    <name type="synonym">Amphioxus</name>
    <dbReference type="NCBI Taxonomy" id="7739"/>
    <lineage>
        <taxon>Eukaryota</taxon>
        <taxon>Metazoa</taxon>
        <taxon>Chordata</taxon>
        <taxon>Cephalochordata</taxon>
        <taxon>Leptocardii</taxon>
        <taxon>Amphioxiformes</taxon>
        <taxon>Branchiostomatidae</taxon>
        <taxon>Branchiostoma</taxon>
    </lineage>
</organism>
<comment type="subcellular location">
    <subcellularLocation>
        <location evidence="1">Nucleus</location>
    </subcellularLocation>
</comment>
<gene>
    <name evidence="12 13" type="primary">LOC118432058</name>
</gene>
<dbReference type="GO" id="GO:0008270">
    <property type="term" value="F:zinc ion binding"/>
    <property type="evidence" value="ECO:0007669"/>
    <property type="project" value="UniProtKB-KW"/>
</dbReference>
<reference evidence="11" key="1">
    <citation type="journal article" date="2020" name="Nat. Ecol. Evol.">
        <title>Deeply conserved synteny resolves early events in vertebrate evolution.</title>
        <authorList>
            <person name="Simakov O."/>
            <person name="Marletaz F."/>
            <person name="Yue J.X."/>
            <person name="O'Connell B."/>
            <person name="Jenkins J."/>
            <person name="Brandt A."/>
            <person name="Calef R."/>
            <person name="Tung C.H."/>
            <person name="Huang T.K."/>
            <person name="Schmutz J."/>
            <person name="Satoh N."/>
            <person name="Yu J.K."/>
            <person name="Putnam N.H."/>
            <person name="Green R.E."/>
            <person name="Rokhsar D.S."/>
        </authorList>
    </citation>
    <scope>NUCLEOTIDE SEQUENCE [LARGE SCALE GENOMIC DNA]</scope>
    <source>
        <strain evidence="11">S238N-H82</strain>
    </source>
</reference>
<feature type="domain" description="C2H2-type" evidence="10">
    <location>
        <begin position="389"/>
        <end position="416"/>
    </location>
</feature>
<dbReference type="InterPro" id="IPR036236">
    <property type="entry name" value="Znf_C2H2_sf"/>
</dbReference>
<feature type="region of interest" description="Disordered" evidence="9">
    <location>
        <begin position="230"/>
        <end position="254"/>
    </location>
</feature>
<keyword evidence="6" id="KW-0238">DNA-binding</keyword>